<accession>Q7VDA3</accession>
<dbReference type="EMBL" id="AE017126">
    <property type="protein sequence ID" value="AAP99525.1"/>
    <property type="molecule type" value="Genomic_DNA"/>
</dbReference>
<evidence type="ECO:0000313" key="2">
    <source>
        <dbReference type="Proteomes" id="UP000001420"/>
    </source>
</evidence>
<dbReference type="Proteomes" id="UP000001420">
    <property type="component" value="Chromosome"/>
</dbReference>
<organism evidence="1 2">
    <name type="scientific">Prochlorococcus marinus (strain SARG / CCMP1375 / SS120)</name>
    <dbReference type="NCBI Taxonomy" id="167539"/>
    <lineage>
        <taxon>Bacteria</taxon>
        <taxon>Bacillati</taxon>
        <taxon>Cyanobacteriota</taxon>
        <taxon>Cyanophyceae</taxon>
        <taxon>Synechococcales</taxon>
        <taxon>Prochlorococcaceae</taxon>
        <taxon>Prochlorococcus</taxon>
    </lineage>
</organism>
<dbReference type="RefSeq" id="WP_011124634.1">
    <property type="nucleotide sequence ID" value="NC_005042.1"/>
</dbReference>
<dbReference type="AlphaFoldDB" id="Q7VDA3"/>
<reference evidence="1 2" key="1">
    <citation type="journal article" date="2003" name="Proc. Natl. Acad. Sci. U.S.A.">
        <title>Genome sequence of the cyanobacterium Prochlorococcus marinus SS120, a nearly minimal oxyphototrophic genome.</title>
        <authorList>
            <person name="Dufresne A."/>
            <person name="Salanoubat M."/>
            <person name="Partensky F."/>
            <person name="Artiguenave F."/>
            <person name="Axmann I.M."/>
            <person name="Barbe V."/>
            <person name="Duprat S."/>
            <person name="Galperin M.Y."/>
            <person name="Koonin E.V."/>
            <person name="Le Gall F."/>
            <person name="Makarova K.S."/>
            <person name="Ostrowski M."/>
            <person name="Oztas S."/>
            <person name="Robert C."/>
            <person name="Rogozin I.B."/>
            <person name="Scanlan D.J."/>
            <person name="Tandeau de Marsac N."/>
            <person name="Weissenbach J."/>
            <person name="Wincker P."/>
            <person name="Wolf Y.I."/>
            <person name="Hess W.R."/>
        </authorList>
    </citation>
    <scope>NUCLEOTIDE SEQUENCE [LARGE SCALE GENOMIC DNA]</scope>
    <source>
        <strain evidence="2">SARG / CCMP1375 / SS120</strain>
    </source>
</reference>
<dbReference type="STRING" id="167539.Pro_0480"/>
<dbReference type="eggNOG" id="ENOG50346T6">
    <property type="taxonomic scope" value="Bacteria"/>
</dbReference>
<gene>
    <name evidence="1" type="ordered locus">Pro_0480</name>
</gene>
<name>Q7VDA3_PROMA</name>
<evidence type="ECO:0000313" key="1">
    <source>
        <dbReference type="EMBL" id="AAP99525.1"/>
    </source>
</evidence>
<dbReference type="HOGENOM" id="CLU_196049_0_0_3"/>
<protein>
    <submittedName>
        <fullName evidence="1">Uncharacterized protein</fullName>
    </submittedName>
</protein>
<dbReference type="OrthoDB" id="541272at2"/>
<dbReference type="KEGG" id="pma:Pro_0480"/>
<sequence length="70" mass="8310">MDSSDSVLINMLASKSFEILDKSNEDVEKVCWMVVHEHHHGLKPFEYDIREIDETLYLEVLKTTKERMKQ</sequence>
<dbReference type="PATRIC" id="fig|167539.5.peg.493"/>
<dbReference type="EnsemblBacteria" id="AAP99525">
    <property type="protein sequence ID" value="AAP99525"/>
    <property type="gene ID" value="Pro_0480"/>
</dbReference>
<proteinExistence type="predicted"/>
<keyword evidence="2" id="KW-1185">Reference proteome</keyword>